<dbReference type="EC" id="1.1.1.100" evidence="3"/>
<dbReference type="InterPro" id="IPR057326">
    <property type="entry name" value="KR_dom"/>
</dbReference>
<dbReference type="InterPro" id="IPR002347">
    <property type="entry name" value="SDR_fam"/>
</dbReference>
<dbReference type="Proteomes" id="UP001519295">
    <property type="component" value="Unassembled WGS sequence"/>
</dbReference>
<dbReference type="PRINTS" id="PR00081">
    <property type="entry name" value="GDHRDH"/>
</dbReference>
<keyword evidence="4" id="KW-1185">Reference proteome</keyword>
<evidence type="ECO:0000313" key="3">
    <source>
        <dbReference type="EMBL" id="MBP2368032.1"/>
    </source>
</evidence>
<comment type="similarity">
    <text evidence="1">Belongs to the short-chain dehydrogenases/reductases (SDR) family.</text>
</comment>
<reference evidence="3 4" key="1">
    <citation type="submission" date="2021-03" db="EMBL/GenBank/DDBJ databases">
        <title>Sequencing the genomes of 1000 actinobacteria strains.</title>
        <authorList>
            <person name="Klenk H.-P."/>
        </authorList>
    </citation>
    <scope>NUCLEOTIDE SEQUENCE [LARGE SCALE GENOMIC DNA]</scope>
    <source>
        <strain evidence="3 4">DSM 45256</strain>
    </source>
</reference>
<dbReference type="InterPro" id="IPR036291">
    <property type="entry name" value="NAD(P)-bd_dom_sf"/>
</dbReference>
<comment type="caution">
    <text evidence="3">The sequence shown here is derived from an EMBL/GenBank/DDBJ whole genome shotgun (WGS) entry which is preliminary data.</text>
</comment>
<dbReference type="Gene3D" id="3.40.50.720">
    <property type="entry name" value="NAD(P)-binding Rossmann-like Domain"/>
    <property type="match status" value="1"/>
</dbReference>
<dbReference type="GO" id="GO:0004316">
    <property type="term" value="F:3-oxoacyl-[acyl-carrier-protein] reductase (NADPH) activity"/>
    <property type="evidence" value="ECO:0007669"/>
    <property type="project" value="UniProtKB-EC"/>
</dbReference>
<name>A0ABS4VVR1_9PSEU</name>
<sequence length="250" mass="25687">MESGPSRVVLITGAAGALGAAVARRLASEGPADLVLCDLSGERLEPVASTLEGPGTRVLTRVVDVSDAAAVDAAVAAAVERFGRLDVMINNAGVIATNGRIHNQTAQEWDRQFRITFLGAVHGTTAAVRVMRTQEDGGSIINTASVAGLTAWPYTAPYGAAKAAVIQLTKVAAVEYAKERIRVNCVCPGTFESAMTADIPDEALPGLTARHPLGLGAPEDVVGAFAYLAGADSRWTTGSAMVVDGGYAAP</sequence>
<evidence type="ECO:0000256" key="1">
    <source>
        <dbReference type="ARBA" id="ARBA00006484"/>
    </source>
</evidence>
<dbReference type="Pfam" id="PF13561">
    <property type="entry name" value="adh_short_C2"/>
    <property type="match status" value="1"/>
</dbReference>
<evidence type="ECO:0000259" key="2">
    <source>
        <dbReference type="SMART" id="SM00822"/>
    </source>
</evidence>
<keyword evidence="3" id="KW-0560">Oxidoreductase</keyword>
<dbReference type="InterPro" id="IPR020904">
    <property type="entry name" value="Sc_DH/Rdtase_CS"/>
</dbReference>
<dbReference type="PROSITE" id="PS00061">
    <property type="entry name" value="ADH_SHORT"/>
    <property type="match status" value="1"/>
</dbReference>
<dbReference type="PANTHER" id="PTHR42760">
    <property type="entry name" value="SHORT-CHAIN DEHYDROGENASES/REDUCTASES FAMILY MEMBER"/>
    <property type="match status" value="1"/>
</dbReference>
<protein>
    <submittedName>
        <fullName evidence="3">3-oxoacyl-[acyl-carrier protein] reductase</fullName>
        <ecNumber evidence="3">1.1.1.100</ecNumber>
    </submittedName>
</protein>
<dbReference type="RefSeq" id="WP_210028245.1">
    <property type="nucleotide sequence ID" value="NZ_JAGINU010000001.1"/>
</dbReference>
<feature type="domain" description="Ketoreductase" evidence="2">
    <location>
        <begin position="7"/>
        <end position="203"/>
    </location>
</feature>
<dbReference type="EMBL" id="JAGINU010000001">
    <property type="protein sequence ID" value="MBP2368032.1"/>
    <property type="molecule type" value="Genomic_DNA"/>
</dbReference>
<dbReference type="SMART" id="SM00822">
    <property type="entry name" value="PKS_KR"/>
    <property type="match status" value="1"/>
</dbReference>
<dbReference type="CDD" id="cd05233">
    <property type="entry name" value="SDR_c"/>
    <property type="match status" value="1"/>
</dbReference>
<organism evidence="3 4">
    <name type="scientific">Pseudonocardia parietis</name>
    <dbReference type="NCBI Taxonomy" id="570936"/>
    <lineage>
        <taxon>Bacteria</taxon>
        <taxon>Bacillati</taxon>
        <taxon>Actinomycetota</taxon>
        <taxon>Actinomycetes</taxon>
        <taxon>Pseudonocardiales</taxon>
        <taxon>Pseudonocardiaceae</taxon>
        <taxon>Pseudonocardia</taxon>
    </lineage>
</organism>
<evidence type="ECO:0000313" key="4">
    <source>
        <dbReference type="Proteomes" id="UP001519295"/>
    </source>
</evidence>
<gene>
    <name evidence="3" type="ORF">JOF36_003728</name>
</gene>
<dbReference type="SUPFAM" id="SSF51735">
    <property type="entry name" value="NAD(P)-binding Rossmann-fold domains"/>
    <property type="match status" value="1"/>
</dbReference>
<proteinExistence type="inferred from homology"/>
<accession>A0ABS4VVR1</accession>
<dbReference type="PRINTS" id="PR00080">
    <property type="entry name" value="SDRFAMILY"/>
</dbReference>
<dbReference type="PANTHER" id="PTHR42760:SF124">
    <property type="entry name" value="SHORT-CHAIN DEHYDROGENASE_REDUCTASE"/>
    <property type="match status" value="1"/>
</dbReference>